<evidence type="ECO:0000256" key="1">
    <source>
        <dbReference type="ARBA" id="ARBA00023125"/>
    </source>
</evidence>
<dbReference type="SUPFAM" id="SSF46689">
    <property type="entry name" value="Homeodomain-like"/>
    <property type="match status" value="1"/>
</dbReference>
<dbReference type="GO" id="GO:0003700">
    <property type="term" value="F:DNA-binding transcription factor activity"/>
    <property type="evidence" value="ECO:0007669"/>
    <property type="project" value="TreeGrafter"/>
</dbReference>
<comment type="caution">
    <text evidence="4">The sequence shown here is derived from an EMBL/GenBank/DDBJ whole genome shotgun (WGS) entry which is preliminary data.</text>
</comment>
<dbReference type="InterPro" id="IPR009057">
    <property type="entry name" value="Homeodomain-like_sf"/>
</dbReference>
<dbReference type="AlphaFoldDB" id="A0A4R5BY32"/>
<evidence type="ECO:0000259" key="3">
    <source>
        <dbReference type="PROSITE" id="PS50977"/>
    </source>
</evidence>
<name>A0A4R5BY32_9ACTN</name>
<protein>
    <submittedName>
        <fullName evidence="4">TetR/AcrR family transcriptional regulator</fullName>
    </submittedName>
</protein>
<dbReference type="Pfam" id="PF00440">
    <property type="entry name" value="TetR_N"/>
    <property type="match status" value="1"/>
</dbReference>
<evidence type="ECO:0000313" key="4">
    <source>
        <dbReference type="EMBL" id="TDD92111.1"/>
    </source>
</evidence>
<evidence type="ECO:0000313" key="5">
    <source>
        <dbReference type="Proteomes" id="UP000294513"/>
    </source>
</evidence>
<dbReference type="Gene3D" id="1.10.357.10">
    <property type="entry name" value="Tetracycline Repressor, domain 2"/>
    <property type="match status" value="1"/>
</dbReference>
<dbReference type="Proteomes" id="UP000294513">
    <property type="component" value="Unassembled WGS sequence"/>
</dbReference>
<dbReference type="EMBL" id="SMKU01000041">
    <property type="protein sequence ID" value="TDD92111.1"/>
    <property type="molecule type" value="Genomic_DNA"/>
</dbReference>
<dbReference type="PANTHER" id="PTHR30055:SF226">
    <property type="entry name" value="HTH-TYPE TRANSCRIPTIONAL REGULATOR PKSA"/>
    <property type="match status" value="1"/>
</dbReference>
<dbReference type="InterPro" id="IPR050109">
    <property type="entry name" value="HTH-type_TetR-like_transc_reg"/>
</dbReference>
<dbReference type="InterPro" id="IPR001647">
    <property type="entry name" value="HTH_TetR"/>
</dbReference>
<keyword evidence="1 2" id="KW-0238">DNA-binding</keyword>
<accession>A0A4R5BY32</accession>
<feature type="domain" description="HTH tetR-type" evidence="3">
    <location>
        <begin position="9"/>
        <end position="69"/>
    </location>
</feature>
<keyword evidence="5" id="KW-1185">Reference proteome</keyword>
<proteinExistence type="predicted"/>
<evidence type="ECO:0000256" key="2">
    <source>
        <dbReference type="PROSITE-ProRule" id="PRU00335"/>
    </source>
</evidence>
<organism evidence="4 5">
    <name type="scientific">Actinomadura rubrisoli</name>
    <dbReference type="NCBI Taxonomy" id="2530368"/>
    <lineage>
        <taxon>Bacteria</taxon>
        <taxon>Bacillati</taxon>
        <taxon>Actinomycetota</taxon>
        <taxon>Actinomycetes</taxon>
        <taxon>Streptosporangiales</taxon>
        <taxon>Thermomonosporaceae</taxon>
        <taxon>Actinomadura</taxon>
    </lineage>
</organism>
<feature type="DNA-binding region" description="H-T-H motif" evidence="2">
    <location>
        <begin position="32"/>
        <end position="51"/>
    </location>
</feature>
<reference evidence="4 5" key="1">
    <citation type="submission" date="2019-03" db="EMBL/GenBank/DDBJ databases">
        <title>Draft genome sequences of novel Actinobacteria.</title>
        <authorList>
            <person name="Sahin N."/>
            <person name="Ay H."/>
            <person name="Saygin H."/>
        </authorList>
    </citation>
    <scope>NUCLEOTIDE SEQUENCE [LARGE SCALE GENOMIC DNA]</scope>
    <source>
        <strain evidence="4 5">H3C3</strain>
    </source>
</reference>
<dbReference type="GO" id="GO:0000976">
    <property type="term" value="F:transcription cis-regulatory region binding"/>
    <property type="evidence" value="ECO:0007669"/>
    <property type="project" value="TreeGrafter"/>
</dbReference>
<dbReference type="RefSeq" id="WP_131892062.1">
    <property type="nucleotide sequence ID" value="NZ_SMKU01000041.1"/>
</dbReference>
<sequence>MREWIPVSTSPKGRLVLAAVKEFGGRPFDEVTVAELAAAAKVTTGALYHHFGSKLGLYAFVRTDVERRLLDRMEGALAATGPASDRSAAVTSALLVGLDFAVREGFLRILGDPPAGTEHDRLAEMLSQNAVPAIPLLGPVLAAAWRAALTAVAEGAQPDHARAAIAALSLHPPDGRVR</sequence>
<dbReference type="OrthoDB" id="4726108at2"/>
<dbReference type="PROSITE" id="PS50977">
    <property type="entry name" value="HTH_TETR_2"/>
    <property type="match status" value="1"/>
</dbReference>
<gene>
    <name evidence="4" type="ORF">E1298_11200</name>
</gene>
<dbReference type="PANTHER" id="PTHR30055">
    <property type="entry name" value="HTH-TYPE TRANSCRIPTIONAL REGULATOR RUTR"/>
    <property type="match status" value="1"/>
</dbReference>